<keyword evidence="6" id="KW-1185">Reference proteome</keyword>
<comment type="caution">
    <text evidence="5">The sequence shown here is derived from an EMBL/GenBank/DDBJ whole genome shotgun (WGS) entry which is preliminary data.</text>
</comment>
<reference evidence="6" key="1">
    <citation type="submission" date="2017-01" db="EMBL/GenBank/DDBJ databases">
        <title>Comparative genomics of anhydrobiosis in the tardigrade Hypsibius dujardini.</title>
        <authorList>
            <person name="Yoshida Y."/>
            <person name="Koutsovoulos G."/>
            <person name="Laetsch D."/>
            <person name="Stevens L."/>
            <person name="Kumar S."/>
            <person name="Horikawa D."/>
            <person name="Ishino K."/>
            <person name="Komine S."/>
            <person name="Tomita M."/>
            <person name="Blaxter M."/>
            <person name="Arakawa K."/>
        </authorList>
    </citation>
    <scope>NUCLEOTIDE SEQUENCE [LARGE SCALE GENOMIC DNA]</scope>
    <source>
        <strain evidence="6">Z151</strain>
    </source>
</reference>
<dbReference type="EMBL" id="MTYJ01000003">
    <property type="protein sequence ID" value="OQV25232.1"/>
    <property type="molecule type" value="Genomic_DNA"/>
</dbReference>
<dbReference type="AlphaFoldDB" id="A0A1W0XCY9"/>
<dbReference type="PANTHER" id="PTHR21292">
    <property type="entry name" value="EXOCYST COMPLEX COMPONENT SEC6-RELATED"/>
    <property type="match status" value="1"/>
</dbReference>
<evidence type="ECO:0000256" key="1">
    <source>
        <dbReference type="ARBA" id="ARBA00009447"/>
    </source>
</evidence>
<dbReference type="GO" id="GO:0051601">
    <property type="term" value="P:exocyst localization"/>
    <property type="evidence" value="ECO:0007669"/>
    <property type="project" value="TreeGrafter"/>
</dbReference>
<sequence>MDQADWKIIETNIADGASKTVASLLHQPKDLTEILRARKDQITTEKATIDVMMKTMLQSHIEGVHSSIGNMDNVVNSIQRLRSDFQGILKDLKEVKNLNHHFREIREEHSRHSQLGAAVENAKQIFNVAEIAEKTQRLIEEGKLLLAHQSISDLERSRDDLMFEFFKQPSTSHMDQITLERYFQPVEKLSVALAAQIWTRIARCINIIRQEPAIIVSCLRIIEREERIDAKAIERKAASGFCPNNRPKQWRAKCFSVLDHSVSERIEGSKITESTKDKTWLVTHLEVIRKNVLSDLSVVRGAAIPCFPPDYDIMNAYARMYHQSIAKQIAELIDHEKLQAEDIVTMLTWLEEYEGPDCLGSPHVQINVKTLGEPLLAQEKIEHLVDQYQAATSINIDNWLTRALNVEKSLWMSDQKPDESTQYFQTQTPTDVFQIFDQNINIASRMGESMAKRMYAVCLGKLAAFSISLKNAFFDYRTEKFKDRSQLMNYTPVMMALVNDCSRYIEFVQLWAQKKSGLGHTELVSQCYECFEHIRLEAIACLLEEPLHDLSQSIKDLFTAAWQKAITSESMHTIAATLKDYGGDYQQHLMLPNFVETMEIAQLKILRYYLQAILDRKLKFRSAEERSDAADRLGMDIEILSHFNMDLAFATPVNEGGKPVVADDKVDILLSYEIFENICELLRCEADMIQLELSTFVQKFPDVSPQQLARLLDIRGDMKIDLNDLSRNDGSKILDVMSGEFGRKKTRTIFSEVGFRPGHH</sequence>
<organism evidence="5 6">
    <name type="scientific">Hypsibius exemplaris</name>
    <name type="common">Freshwater tardigrade</name>
    <dbReference type="NCBI Taxonomy" id="2072580"/>
    <lineage>
        <taxon>Eukaryota</taxon>
        <taxon>Metazoa</taxon>
        <taxon>Ecdysozoa</taxon>
        <taxon>Tardigrada</taxon>
        <taxon>Eutardigrada</taxon>
        <taxon>Parachela</taxon>
        <taxon>Hypsibioidea</taxon>
        <taxon>Hypsibiidae</taxon>
        <taxon>Hypsibius</taxon>
    </lineage>
</organism>
<dbReference type="GO" id="GO:0000145">
    <property type="term" value="C:exocyst"/>
    <property type="evidence" value="ECO:0007669"/>
    <property type="project" value="InterPro"/>
</dbReference>
<evidence type="ECO:0000256" key="3">
    <source>
        <dbReference type="ARBA" id="ARBA00022483"/>
    </source>
</evidence>
<dbReference type="Proteomes" id="UP000192578">
    <property type="component" value="Unassembled WGS sequence"/>
</dbReference>
<dbReference type="Pfam" id="PF06046">
    <property type="entry name" value="Sec6"/>
    <property type="match status" value="1"/>
</dbReference>
<gene>
    <name evidence="5" type="ORF">BV898_00918</name>
</gene>
<evidence type="ECO:0000313" key="6">
    <source>
        <dbReference type="Proteomes" id="UP000192578"/>
    </source>
</evidence>
<dbReference type="InterPro" id="IPR042532">
    <property type="entry name" value="EXOC3/Sec6_C"/>
</dbReference>
<dbReference type="InterPro" id="IPR010326">
    <property type="entry name" value="EXOC3/Sec6"/>
</dbReference>
<dbReference type="GO" id="GO:0000149">
    <property type="term" value="F:SNARE binding"/>
    <property type="evidence" value="ECO:0007669"/>
    <property type="project" value="TreeGrafter"/>
</dbReference>
<dbReference type="PANTHER" id="PTHR21292:SF1">
    <property type="entry name" value="EXOCYST COMPLEX COMPONENT 3"/>
    <property type="match status" value="1"/>
</dbReference>
<proteinExistence type="inferred from homology"/>
<feature type="domain" description="Exocyst complex component EXOC6/Sec15 N-terminal" evidence="4">
    <location>
        <begin position="52"/>
        <end position="157"/>
    </location>
</feature>
<dbReference type="Gene3D" id="1.10.357.50">
    <property type="match status" value="1"/>
</dbReference>
<name>A0A1W0XCY9_HYPEX</name>
<evidence type="ECO:0000313" key="5">
    <source>
        <dbReference type="EMBL" id="OQV25232.1"/>
    </source>
</evidence>
<dbReference type="Gene3D" id="1.10.357.70">
    <property type="entry name" value="Exocyst complex component Sec6, C-terminal domain"/>
    <property type="match status" value="1"/>
</dbReference>
<keyword evidence="3" id="KW-0268">Exocytosis</keyword>
<accession>A0A1W0XCY9</accession>
<dbReference type="OrthoDB" id="10047020at2759"/>
<dbReference type="Pfam" id="PF20651">
    <property type="entry name" value="EXOC6_Sec15_N"/>
    <property type="match status" value="1"/>
</dbReference>
<protein>
    <submittedName>
        <fullName evidence="5">Exocyst complex component 3</fullName>
    </submittedName>
</protein>
<dbReference type="InterPro" id="IPR048359">
    <property type="entry name" value="EXOC6_Sec15_N"/>
</dbReference>
<evidence type="ECO:0000256" key="2">
    <source>
        <dbReference type="ARBA" id="ARBA00022448"/>
    </source>
</evidence>
<comment type="similarity">
    <text evidence="1">Belongs to the SEC6 family.</text>
</comment>
<keyword evidence="2" id="KW-0813">Transport</keyword>
<evidence type="ECO:0000259" key="4">
    <source>
        <dbReference type="Pfam" id="PF20651"/>
    </source>
</evidence>
<dbReference type="GO" id="GO:0006887">
    <property type="term" value="P:exocytosis"/>
    <property type="evidence" value="ECO:0007669"/>
    <property type="project" value="UniProtKB-KW"/>
</dbReference>